<dbReference type="Pfam" id="PF13657">
    <property type="entry name" value="Couple_hipA"/>
    <property type="match status" value="1"/>
</dbReference>
<dbReference type="GO" id="GO:0005829">
    <property type="term" value="C:cytosol"/>
    <property type="evidence" value="ECO:0007669"/>
    <property type="project" value="TreeGrafter"/>
</dbReference>
<dbReference type="InterPro" id="IPR012893">
    <property type="entry name" value="HipA-like_C"/>
</dbReference>
<name>B9M6M1_GEODF</name>
<proteinExistence type="inferred from homology"/>
<evidence type="ECO:0000256" key="1">
    <source>
        <dbReference type="ARBA" id="ARBA00010164"/>
    </source>
</evidence>
<dbReference type="STRING" id="316067.Geob_1723"/>
<reference evidence="6 7" key="1">
    <citation type="submission" date="2009-01" db="EMBL/GenBank/DDBJ databases">
        <title>Complete sequence of Geobacter sp. FRC-32.</title>
        <authorList>
            <consortium name="US DOE Joint Genome Institute"/>
            <person name="Lucas S."/>
            <person name="Copeland A."/>
            <person name="Lapidus A."/>
            <person name="Glavina del Rio T."/>
            <person name="Dalin E."/>
            <person name="Tice H."/>
            <person name="Bruce D."/>
            <person name="Goodwin L."/>
            <person name="Pitluck S."/>
            <person name="Saunders E."/>
            <person name="Brettin T."/>
            <person name="Detter J.C."/>
            <person name="Han C."/>
            <person name="Larimer F."/>
            <person name="Land M."/>
            <person name="Hauser L."/>
            <person name="Kyrpides N."/>
            <person name="Ovchinnikova G."/>
            <person name="Kostka J."/>
            <person name="Richardson P."/>
        </authorList>
    </citation>
    <scope>NUCLEOTIDE SEQUENCE [LARGE SCALE GENOMIC DNA]</scope>
    <source>
        <strain evidence="7">DSM 22248 / JCM 15807 / FRC-32</strain>
    </source>
</reference>
<dbReference type="Pfam" id="PF07804">
    <property type="entry name" value="HipA_C"/>
    <property type="match status" value="1"/>
</dbReference>
<dbReference type="AlphaFoldDB" id="B9M6M1"/>
<dbReference type="RefSeq" id="WP_012646810.1">
    <property type="nucleotide sequence ID" value="NC_011979.1"/>
</dbReference>
<dbReference type="eggNOG" id="COG3550">
    <property type="taxonomic scope" value="Bacteria"/>
</dbReference>
<keyword evidence="7" id="KW-1185">Reference proteome</keyword>
<dbReference type="Gene3D" id="1.10.1070.20">
    <property type="match status" value="1"/>
</dbReference>
<gene>
    <name evidence="6" type="ordered locus">Geob_1723</name>
</gene>
<dbReference type="EMBL" id="CP001390">
    <property type="protein sequence ID" value="ACM20081.1"/>
    <property type="molecule type" value="Genomic_DNA"/>
</dbReference>
<sequence length="412" mass="45179">MSRKLLVFLQDSCVGELVQRGDSLTFTYAPSYFSTSGSLPLSRHLPIRAASFGHEETHAFFANLLPEGAMRDYLARQLGISGENVYALLEAAGGDCIGAISLRPDGTPGKGGTYRPISEEELALHLDNLPVFPFAGEENVRLSLPGAQNKVPIYFDGTGFFVPEGDCPSSHIIKTPIEKLDDTVVNEAFCMTLAARIGLPVPMARLASIAGRQVYMIERYDRKKIDGAVMRLHQEDFCQALGVPPRLNKYEKEGGPGFQACFRLVEEWSDEPLLDTGNLLNWALFNFLIGNADAHAKNLSFLYAGGTIRLAPFYDLISTAVYPRVNNKFAMKMGGQKDPRYLQQTDLQHFAAETGINVRAVRSAFRELAMACEPLAMAVAEEFRKTAGPAPIIDAILKIIAERTGKVRALAS</sequence>
<organism evidence="6 7">
    <name type="scientific">Geotalea daltonii (strain DSM 22248 / JCM 15807 / FRC-32)</name>
    <name type="common">Geobacter daltonii</name>
    <dbReference type="NCBI Taxonomy" id="316067"/>
    <lineage>
        <taxon>Bacteria</taxon>
        <taxon>Pseudomonadati</taxon>
        <taxon>Thermodesulfobacteriota</taxon>
        <taxon>Desulfuromonadia</taxon>
        <taxon>Geobacterales</taxon>
        <taxon>Geobacteraceae</taxon>
        <taxon>Geotalea</taxon>
    </lineage>
</organism>
<keyword evidence="3" id="KW-0418">Kinase</keyword>
<dbReference type="PANTHER" id="PTHR37419:SF1">
    <property type="entry name" value="SERINE_THREONINE-PROTEIN KINASE TOXIN HIPA"/>
    <property type="match status" value="1"/>
</dbReference>
<keyword evidence="2" id="KW-0808">Transferase</keyword>
<dbReference type="InterPro" id="IPR052028">
    <property type="entry name" value="HipA_Ser/Thr_kinase"/>
</dbReference>
<dbReference type="GO" id="GO:0004674">
    <property type="term" value="F:protein serine/threonine kinase activity"/>
    <property type="evidence" value="ECO:0007669"/>
    <property type="project" value="TreeGrafter"/>
</dbReference>
<dbReference type="HOGENOM" id="CLU_030167_1_0_7"/>
<dbReference type="PANTHER" id="PTHR37419">
    <property type="entry name" value="SERINE/THREONINE-PROTEIN KINASE TOXIN HIPA"/>
    <property type="match status" value="1"/>
</dbReference>
<evidence type="ECO:0000313" key="6">
    <source>
        <dbReference type="EMBL" id="ACM20081.1"/>
    </source>
</evidence>
<evidence type="ECO:0000256" key="2">
    <source>
        <dbReference type="ARBA" id="ARBA00022679"/>
    </source>
</evidence>
<evidence type="ECO:0000256" key="3">
    <source>
        <dbReference type="ARBA" id="ARBA00022777"/>
    </source>
</evidence>
<dbReference type="InterPro" id="IPR017508">
    <property type="entry name" value="HipA_N1"/>
</dbReference>
<dbReference type="CDD" id="cd17793">
    <property type="entry name" value="HipA"/>
    <property type="match status" value="1"/>
</dbReference>
<dbReference type="NCBIfam" id="TIGR03071">
    <property type="entry name" value="couple_hipA"/>
    <property type="match status" value="1"/>
</dbReference>
<dbReference type="OrthoDB" id="9805913at2"/>
<evidence type="ECO:0000259" key="5">
    <source>
        <dbReference type="Pfam" id="PF13657"/>
    </source>
</evidence>
<evidence type="ECO:0000259" key="4">
    <source>
        <dbReference type="Pfam" id="PF07804"/>
    </source>
</evidence>
<protein>
    <submittedName>
        <fullName evidence="6">HipA domain protein</fullName>
    </submittedName>
</protein>
<evidence type="ECO:0000313" key="7">
    <source>
        <dbReference type="Proteomes" id="UP000007721"/>
    </source>
</evidence>
<accession>B9M6M1</accession>
<dbReference type="Proteomes" id="UP000007721">
    <property type="component" value="Chromosome"/>
</dbReference>
<dbReference type="KEGG" id="geo:Geob_1723"/>
<comment type="similarity">
    <text evidence="1">Belongs to the HipA Ser/Thr kinase family.</text>
</comment>
<feature type="domain" description="HipA-like C-terminal" evidence="4">
    <location>
        <begin position="142"/>
        <end position="371"/>
    </location>
</feature>
<feature type="domain" description="HipA N-terminal subdomain 1" evidence="5">
    <location>
        <begin position="5"/>
        <end position="102"/>
    </location>
</feature>